<accession>A0ABP0XTW2</accession>
<sequence length="403" mass="44552">MANEPPDFIRMEGNRSIDWNMEEQLSSDDGLSSEKIRSVVQRGCNVGKKLLITGLAISSAPVVLPPLVIISAFGVVASIPYGVFLVSYACTEMIMSVWLPIPPPLELDHIDKEIVEQNGYEDEGEREDEEKEGIINYEDEGEREMETTKSGEILDDLDNDVAVVQGDEEDEPDVGSRDQGAVIEVTNVEFERNGDIGDEEEQLEEARGLLKRIRDEGRRDKDFAETNGNVDHVQELDISMEVTKPSDSAENSVHGLLNEIDSAAVHPHLEYGASEVSSKLAKAEEAEQLLSVTMIDVIESEEDLSISAVTIEPKVEANAPHKDYRVSSNEELSSEVKIRENIVSMKKIIGYNATPLGTYMDEVNALYAFIGVEPPSPLKESSDDDLNLLNQKLQFLMSIVGVK</sequence>
<keyword evidence="2" id="KW-1185">Reference proteome</keyword>
<proteinExistence type="predicted"/>
<dbReference type="EMBL" id="OZ021744">
    <property type="protein sequence ID" value="CAK9311599.1"/>
    <property type="molecule type" value="Genomic_DNA"/>
</dbReference>
<protein>
    <submittedName>
        <fullName evidence="1">Uncharacterized protein</fullName>
    </submittedName>
</protein>
<reference evidence="1 2" key="1">
    <citation type="submission" date="2024-03" db="EMBL/GenBank/DDBJ databases">
        <authorList>
            <person name="Gkanogiannis A."/>
            <person name="Becerra Lopez-Lavalle L."/>
        </authorList>
    </citation>
    <scope>NUCLEOTIDE SEQUENCE [LARGE SCALE GENOMIC DNA]</scope>
</reference>
<dbReference type="PANTHER" id="PTHR37198">
    <property type="entry name" value="NUCLEOLIN"/>
    <property type="match status" value="1"/>
</dbReference>
<dbReference type="PANTHER" id="PTHR37198:SF1">
    <property type="entry name" value="NUCLEOLIN"/>
    <property type="match status" value="1"/>
</dbReference>
<name>A0ABP0XTW2_9ROSI</name>
<organism evidence="1 2">
    <name type="scientific">Citrullus colocynthis</name>
    <name type="common">colocynth</name>
    <dbReference type="NCBI Taxonomy" id="252529"/>
    <lineage>
        <taxon>Eukaryota</taxon>
        <taxon>Viridiplantae</taxon>
        <taxon>Streptophyta</taxon>
        <taxon>Embryophyta</taxon>
        <taxon>Tracheophyta</taxon>
        <taxon>Spermatophyta</taxon>
        <taxon>Magnoliopsida</taxon>
        <taxon>eudicotyledons</taxon>
        <taxon>Gunneridae</taxon>
        <taxon>Pentapetalae</taxon>
        <taxon>rosids</taxon>
        <taxon>fabids</taxon>
        <taxon>Cucurbitales</taxon>
        <taxon>Cucurbitaceae</taxon>
        <taxon>Benincaseae</taxon>
        <taxon>Citrullus</taxon>
    </lineage>
</organism>
<dbReference type="Proteomes" id="UP001642487">
    <property type="component" value="Chromosome 10"/>
</dbReference>
<gene>
    <name evidence="1" type="ORF">CITCOLO1_LOCUS3259</name>
</gene>
<evidence type="ECO:0000313" key="1">
    <source>
        <dbReference type="EMBL" id="CAK9311599.1"/>
    </source>
</evidence>
<evidence type="ECO:0000313" key="2">
    <source>
        <dbReference type="Proteomes" id="UP001642487"/>
    </source>
</evidence>